<sequence>MKITENELDFSHVNDKISHLTKAEIVELINKYYAGEKVTRLIKDYKVKVPTSRLIFTFPKKLTDTHCFYCRTKMVQDWTSLHGYNQGESISYCPKCGHQDAPNCQCENCKRIKEESLKQELQRRKELIFKQVEY</sequence>
<dbReference type="OrthoDB" id="1495383at2"/>
<dbReference type="RefSeq" id="WP_010025403.1">
    <property type="nucleotide sequence ID" value="NZ_AFVQ02000120.1"/>
</dbReference>
<gene>
    <name evidence="1" type="ORF">SINU_09370</name>
</gene>
<name>A0A0U1QN18_9BACL</name>
<organism evidence="1 2">
    <name type="scientific">Sporolactobacillus inulinus CASD</name>
    <dbReference type="NCBI Taxonomy" id="1069536"/>
    <lineage>
        <taxon>Bacteria</taxon>
        <taxon>Bacillati</taxon>
        <taxon>Bacillota</taxon>
        <taxon>Bacilli</taxon>
        <taxon>Bacillales</taxon>
        <taxon>Sporolactobacillaceae</taxon>
        <taxon>Sporolactobacillus</taxon>
    </lineage>
</organism>
<keyword evidence="2" id="KW-1185">Reference proteome</keyword>
<reference evidence="1 2" key="1">
    <citation type="journal article" date="2011" name="J. Bacteriol.">
        <title>Draft genome sequence of Sporolactobacillus inulinus strain CASD, an efficient D-lactic acid-producing bacterium with high-concentration lactate tolerance capability.</title>
        <authorList>
            <person name="Yu B."/>
            <person name="Su F."/>
            <person name="Wang L."/>
            <person name="Xu K."/>
            <person name="Zhao B."/>
            <person name="Xu P."/>
        </authorList>
    </citation>
    <scope>NUCLEOTIDE SEQUENCE [LARGE SCALE GENOMIC DNA]</scope>
    <source>
        <strain evidence="1 2">CASD</strain>
    </source>
</reference>
<proteinExistence type="predicted"/>
<evidence type="ECO:0000313" key="1">
    <source>
        <dbReference type="EMBL" id="KLI02198.1"/>
    </source>
</evidence>
<dbReference type="Proteomes" id="UP000035553">
    <property type="component" value="Unassembled WGS sequence"/>
</dbReference>
<evidence type="ECO:0000313" key="2">
    <source>
        <dbReference type="Proteomes" id="UP000035553"/>
    </source>
</evidence>
<dbReference type="EMBL" id="AFVQ02000120">
    <property type="protein sequence ID" value="KLI02198.1"/>
    <property type="molecule type" value="Genomic_DNA"/>
</dbReference>
<dbReference type="AlphaFoldDB" id="A0A0U1QN18"/>
<accession>A0A0U1QN18</accession>
<protein>
    <submittedName>
        <fullName evidence="1">Uncharacterized protein</fullName>
    </submittedName>
</protein>
<comment type="caution">
    <text evidence="1">The sequence shown here is derived from an EMBL/GenBank/DDBJ whole genome shotgun (WGS) entry which is preliminary data.</text>
</comment>